<dbReference type="InterPro" id="IPR006365">
    <property type="entry name" value="Cbl_synth_CobL"/>
</dbReference>
<dbReference type="EC" id="2.1.1.132" evidence="7"/>
<keyword evidence="2" id="KW-0169">Cobalamin biosynthesis</keyword>
<dbReference type="PANTHER" id="PTHR43182">
    <property type="entry name" value="COBALT-PRECORRIN-6B C(15)-METHYLTRANSFERASE (DECARBOXYLATING)"/>
    <property type="match status" value="1"/>
</dbReference>
<dbReference type="GO" id="GO:0032259">
    <property type="term" value="P:methylation"/>
    <property type="evidence" value="ECO:0007669"/>
    <property type="project" value="UniProtKB-KW"/>
</dbReference>
<dbReference type="InterPro" id="IPR035996">
    <property type="entry name" value="4pyrrol_Methylase_sf"/>
</dbReference>
<evidence type="ECO:0000313" key="7">
    <source>
        <dbReference type="EMBL" id="SMX28324.1"/>
    </source>
</evidence>
<dbReference type="Proteomes" id="UP000225972">
    <property type="component" value="Unassembled WGS sequence"/>
</dbReference>
<dbReference type="GO" id="GO:0046025">
    <property type="term" value="F:precorrin-6Y C5,15-methyltransferase (decarboxylating) activity"/>
    <property type="evidence" value="ECO:0007669"/>
    <property type="project" value="UniProtKB-EC"/>
</dbReference>
<dbReference type="Gene3D" id="3.40.1010.10">
    <property type="entry name" value="Cobalt-precorrin-4 Transmethylase, Domain 1"/>
    <property type="match status" value="1"/>
</dbReference>
<dbReference type="AlphaFoldDB" id="A0A238JDQ7"/>
<dbReference type="SUPFAM" id="SSF53335">
    <property type="entry name" value="S-adenosyl-L-methionine-dependent methyltransferases"/>
    <property type="match status" value="1"/>
</dbReference>
<dbReference type="InterPro" id="IPR014008">
    <property type="entry name" value="Cbl_synth_MTase_CbiT"/>
</dbReference>
<dbReference type="OrthoDB" id="9787825at2"/>
<dbReference type="InterPro" id="IPR029063">
    <property type="entry name" value="SAM-dependent_MTases_sf"/>
</dbReference>
<evidence type="ECO:0000256" key="2">
    <source>
        <dbReference type="ARBA" id="ARBA00022573"/>
    </source>
</evidence>
<evidence type="ECO:0000256" key="4">
    <source>
        <dbReference type="ARBA" id="ARBA00022679"/>
    </source>
</evidence>
<dbReference type="GO" id="GO:0009236">
    <property type="term" value="P:cobalamin biosynthetic process"/>
    <property type="evidence" value="ECO:0007669"/>
    <property type="project" value="UniProtKB-UniPathway"/>
</dbReference>
<sequence length="402" mass="43715">MSEPWLTIIGIGEDGLNELSSASRSALDAADFVFGGPRHLELANFQDRGQPWPVPFSVQPVLEHRGKNTVILVSGDPFWYGGGASIARHLKPDEWVTHPAPSCFSQIAARKGWRIEETLCLGLHAAPFEQLTRHLGQKRQVICTLRDGEAPKDLAKWLTEHGFGQSTLDVIERLGGPLERHRSSPAQGFDLTDIQAPVAIALTMQTETQGGFQQAPGRDEDQFAHDGQITKSPVRAMTIAALQPRYGDVLWDLGAGSGSVSIEFLLAAEKSRAVCVEARADRAANITANAKRFGLSHRMNIVTGKAIEQIDTLLAGKFGHPDAVFIGGGARHDLLEALFAKLAPGTRLVINAVTLETESLLIEWQARKGGELLKLELSQAAPLGTMRGWDRARPVIQWSVSL</sequence>
<dbReference type="EMBL" id="FXXP01000002">
    <property type="protein sequence ID" value="SMX28324.1"/>
    <property type="molecule type" value="Genomic_DNA"/>
</dbReference>
<dbReference type="SUPFAM" id="SSF53790">
    <property type="entry name" value="Tetrapyrrole methylase"/>
    <property type="match status" value="1"/>
</dbReference>
<evidence type="ECO:0000259" key="6">
    <source>
        <dbReference type="Pfam" id="PF00590"/>
    </source>
</evidence>
<protein>
    <submittedName>
        <fullName evidence="7">Precorrin-6Y C(5,15)-methyltransferase [decarboxylating]</fullName>
        <ecNumber evidence="7">2.1.1.132</ecNumber>
    </submittedName>
</protein>
<dbReference type="PIRSF" id="PIRSF036428">
    <property type="entry name" value="CobL"/>
    <property type="match status" value="1"/>
</dbReference>
<evidence type="ECO:0000256" key="3">
    <source>
        <dbReference type="ARBA" id="ARBA00022603"/>
    </source>
</evidence>
<keyword evidence="4 7" id="KW-0808">Transferase</keyword>
<dbReference type="GO" id="GO:0008276">
    <property type="term" value="F:protein methyltransferase activity"/>
    <property type="evidence" value="ECO:0007669"/>
    <property type="project" value="InterPro"/>
</dbReference>
<organism evidence="7 8">
    <name type="scientific">Pelagimonas phthalicica</name>
    <dbReference type="NCBI Taxonomy" id="1037362"/>
    <lineage>
        <taxon>Bacteria</taxon>
        <taxon>Pseudomonadati</taxon>
        <taxon>Pseudomonadota</taxon>
        <taxon>Alphaproteobacteria</taxon>
        <taxon>Rhodobacterales</taxon>
        <taxon>Roseobacteraceae</taxon>
        <taxon>Pelagimonas</taxon>
    </lineage>
</organism>
<dbReference type="UniPathway" id="UPA00148"/>
<dbReference type="InterPro" id="IPR012818">
    <property type="entry name" value="CbiE"/>
</dbReference>
<dbReference type="InterPro" id="IPR000878">
    <property type="entry name" value="4pyrrol_Mease"/>
</dbReference>
<keyword evidence="5" id="KW-0949">S-adenosyl-L-methionine</keyword>
<name>A0A238JDQ7_9RHOB</name>
<dbReference type="NCBIfam" id="TIGR02467">
    <property type="entry name" value="CbiE"/>
    <property type="match status" value="1"/>
</dbReference>
<accession>A0A238JDQ7</accession>
<reference evidence="8" key="1">
    <citation type="submission" date="2017-05" db="EMBL/GenBank/DDBJ databases">
        <authorList>
            <person name="Rodrigo-Torres L."/>
            <person name="Arahal R. D."/>
            <person name="Lucena T."/>
        </authorList>
    </citation>
    <scope>NUCLEOTIDE SEQUENCE [LARGE SCALE GENOMIC DNA]</scope>
    <source>
        <strain evidence="8">CECT 8649</strain>
    </source>
</reference>
<gene>
    <name evidence="7" type="primary">cobL</name>
    <name evidence="7" type="ORF">TRP8649_02441</name>
</gene>
<dbReference type="CDD" id="cd02440">
    <property type="entry name" value="AdoMet_MTases"/>
    <property type="match status" value="1"/>
</dbReference>
<feature type="domain" description="Tetrapyrrole methylase" evidence="6">
    <location>
        <begin position="6"/>
        <end position="183"/>
    </location>
</feature>
<dbReference type="CDD" id="cd11644">
    <property type="entry name" value="Precorrin-6Y-MT"/>
    <property type="match status" value="1"/>
</dbReference>
<keyword evidence="3 7" id="KW-0489">Methyltransferase</keyword>
<dbReference type="Pfam" id="PF00590">
    <property type="entry name" value="TP_methylase"/>
    <property type="match status" value="1"/>
</dbReference>
<dbReference type="NCBIfam" id="TIGR02469">
    <property type="entry name" value="CbiT"/>
    <property type="match status" value="1"/>
</dbReference>
<dbReference type="RefSeq" id="WP_099245584.1">
    <property type="nucleotide sequence ID" value="NZ_FXXP01000002.1"/>
</dbReference>
<dbReference type="InterPro" id="IPR050714">
    <property type="entry name" value="Cobalamin_biosynth_MTase"/>
</dbReference>
<comment type="pathway">
    <text evidence="1">Cofactor biosynthesis; adenosylcobalamin biosynthesis.</text>
</comment>
<evidence type="ECO:0000313" key="8">
    <source>
        <dbReference type="Proteomes" id="UP000225972"/>
    </source>
</evidence>
<proteinExistence type="predicted"/>
<dbReference type="PANTHER" id="PTHR43182:SF1">
    <property type="entry name" value="COBALT-PRECORRIN-7 C(5)-METHYLTRANSFERASE"/>
    <property type="match status" value="1"/>
</dbReference>
<evidence type="ECO:0000256" key="5">
    <source>
        <dbReference type="ARBA" id="ARBA00022691"/>
    </source>
</evidence>
<dbReference type="Gene3D" id="3.40.50.150">
    <property type="entry name" value="Vaccinia Virus protein VP39"/>
    <property type="match status" value="1"/>
</dbReference>
<keyword evidence="8" id="KW-1185">Reference proteome</keyword>
<evidence type="ECO:0000256" key="1">
    <source>
        <dbReference type="ARBA" id="ARBA00004953"/>
    </source>
</evidence>
<dbReference type="InterPro" id="IPR014777">
    <property type="entry name" value="4pyrrole_Mease_sub1"/>
</dbReference>